<reference evidence="1" key="2">
    <citation type="submission" date="2021-02" db="EMBL/GenBank/DDBJ databases">
        <authorList>
            <person name="Kimball J.A."/>
            <person name="Haas M.W."/>
            <person name="Macchietto M."/>
            <person name="Kono T."/>
            <person name="Duquette J."/>
            <person name="Shao M."/>
        </authorList>
    </citation>
    <scope>NUCLEOTIDE SEQUENCE</scope>
    <source>
        <tissue evidence="1">Fresh leaf tissue</tissue>
    </source>
</reference>
<proteinExistence type="predicted"/>
<evidence type="ECO:0000313" key="2">
    <source>
        <dbReference type="Proteomes" id="UP000729402"/>
    </source>
</evidence>
<accession>A0A8J5RDR4</accession>
<dbReference type="EMBL" id="JAAALK010000953">
    <property type="protein sequence ID" value="KAG8043480.1"/>
    <property type="molecule type" value="Genomic_DNA"/>
</dbReference>
<dbReference type="Proteomes" id="UP000729402">
    <property type="component" value="Unassembled WGS sequence"/>
</dbReference>
<gene>
    <name evidence="1" type="ORF">GUJ93_ZPchr0458g22724</name>
</gene>
<name>A0A8J5RDR4_ZIZPA</name>
<evidence type="ECO:0000313" key="1">
    <source>
        <dbReference type="EMBL" id="KAG8043480.1"/>
    </source>
</evidence>
<dbReference type="AlphaFoldDB" id="A0A8J5RDR4"/>
<keyword evidence="2" id="KW-1185">Reference proteome</keyword>
<protein>
    <submittedName>
        <fullName evidence="1">Uncharacterized protein</fullName>
    </submittedName>
</protein>
<reference evidence="1" key="1">
    <citation type="journal article" date="2021" name="bioRxiv">
        <title>Whole Genome Assembly and Annotation of Northern Wild Rice, Zizania palustris L., Supports a Whole Genome Duplication in the Zizania Genus.</title>
        <authorList>
            <person name="Haas M."/>
            <person name="Kono T."/>
            <person name="Macchietto M."/>
            <person name="Millas R."/>
            <person name="McGilp L."/>
            <person name="Shao M."/>
            <person name="Duquette J."/>
            <person name="Hirsch C.N."/>
            <person name="Kimball J."/>
        </authorList>
    </citation>
    <scope>NUCLEOTIDE SEQUENCE</scope>
    <source>
        <tissue evidence="1">Fresh leaf tissue</tissue>
    </source>
</reference>
<sequence>MHWSSGRTCTAEGRLPCLWAMGHGGLSSLQLRSARMQAAASSDRVAAPAPSPGAVPVRRVETTPMRTAPSAPLLLPPSSCMYVTAWH</sequence>
<comment type="caution">
    <text evidence="1">The sequence shown here is derived from an EMBL/GenBank/DDBJ whole genome shotgun (WGS) entry which is preliminary data.</text>
</comment>
<organism evidence="1 2">
    <name type="scientific">Zizania palustris</name>
    <name type="common">Northern wild rice</name>
    <dbReference type="NCBI Taxonomy" id="103762"/>
    <lineage>
        <taxon>Eukaryota</taxon>
        <taxon>Viridiplantae</taxon>
        <taxon>Streptophyta</taxon>
        <taxon>Embryophyta</taxon>
        <taxon>Tracheophyta</taxon>
        <taxon>Spermatophyta</taxon>
        <taxon>Magnoliopsida</taxon>
        <taxon>Liliopsida</taxon>
        <taxon>Poales</taxon>
        <taxon>Poaceae</taxon>
        <taxon>BOP clade</taxon>
        <taxon>Oryzoideae</taxon>
        <taxon>Oryzeae</taxon>
        <taxon>Zizaniinae</taxon>
        <taxon>Zizania</taxon>
    </lineage>
</organism>